<accession>A0AAV0VH14</accession>
<gene>
    <name evidence="1" type="ORF">PDE001_LOCUS11027</name>
</gene>
<dbReference type="AlphaFoldDB" id="A0AAV0VH14"/>
<comment type="caution">
    <text evidence="1">The sequence shown here is derived from an EMBL/GenBank/DDBJ whole genome shotgun (WGS) entry which is preliminary data.</text>
</comment>
<dbReference type="EMBL" id="CANTFM010002341">
    <property type="protein sequence ID" value="CAI5746004.1"/>
    <property type="molecule type" value="Genomic_DNA"/>
</dbReference>
<organism evidence="1 2">
    <name type="scientific">Peronospora destructor</name>
    <dbReference type="NCBI Taxonomy" id="86335"/>
    <lineage>
        <taxon>Eukaryota</taxon>
        <taxon>Sar</taxon>
        <taxon>Stramenopiles</taxon>
        <taxon>Oomycota</taxon>
        <taxon>Peronosporomycetes</taxon>
        <taxon>Peronosporales</taxon>
        <taxon>Peronosporaceae</taxon>
        <taxon>Peronospora</taxon>
    </lineage>
</organism>
<evidence type="ECO:0000313" key="1">
    <source>
        <dbReference type="EMBL" id="CAI5746004.1"/>
    </source>
</evidence>
<sequence length="110" mass="12365">MVRGLQLECRQMESQGPSSSPASLSTIQYSSLDRMPPQFTPVYEYELTIVPSRCLYRTHDGLLLRCLLDSIIRSNTDMLASLAWSSASWSPSVSSRSVRHRGWNLSLRSG</sequence>
<keyword evidence="2" id="KW-1185">Reference proteome</keyword>
<proteinExistence type="predicted"/>
<reference evidence="1" key="1">
    <citation type="submission" date="2022-12" db="EMBL/GenBank/DDBJ databases">
        <authorList>
            <person name="Webb A."/>
        </authorList>
    </citation>
    <scope>NUCLEOTIDE SEQUENCE</scope>
    <source>
        <strain evidence="1">Pd1</strain>
    </source>
</reference>
<name>A0AAV0VH14_9STRA</name>
<protein>
    <submittedName>
        <fullName evidence="1">Uncharacterized protein</fullName>
    </submittedName>
</protein>
<evidence type="ECO:0000313" key="2">
    <source>
        <dbReference type="Proteomes" id="UP001162029"/>
    </source>
</evidence>
<dbReference type="Proteomes" id="UP001162029">
    <property type="component" value="Unassembled WGS sequence"/>
</dbReference>